<name>D1AKF3_SEBTE</name>
<evidence type="ECO:0000313" key="2">
    <source>
        <dbReference type="EMBL" id="ACZ09069.1"/>
    </source>
</evidence>
<dbReference type="EMBL" id="CP001739">
    <property type="protein sequence ID" value="ACZ09069.1"/>
    <property type="molecule type" value="Genomic_DNA"/>
</dbReference>
<gene>
    <name evidence="2" type="ordered locus">Sterm_2215</name>
</gene>
<keyword evidence="3" id="KW-1185">Reference proteome</keyword>
<dbReference type="eggNOG" id="COG0515">
    <property type="taxonomic scope" value="Bacteria"/>
</dbReference>
<keyword evidence="1" id="KW-0812">Transmembrane</keyword>
<dbReference type="STRING" id="526218.Sterm_2215"/>
<reference evidence="3" key="1">
    <citation type="submission" date="2009-09" db="EMBL/GenBank/DDBJ databases">
        <title>The complete chromosome of Sebaldella termitidis ATCC 33386.</title>
        <authorList>
            <consortium name="US DOE Joint Genome Institute (JGI-PGF)"/>
            <person name="Lucas S."/>
            <person name="Copeland A."/>
            <person name="Lapidus A."/>
            <person name="Glavina del Rio T."/>
            <person name="Dalin E."/>
            <person name="Tice H."/>
            <person name="Bruce D."/>
            <person name="Goodwin L."/>
            <person name="Pitluck S."/>
            <person name="Kyrpides N."/>
            <person name="Mavromatis K."/>
            <person name="Ivanova N."/>
            <person name="Mikhailova N."/>
            <person name="Sims D."/>
            <person name="Meincke L."/>
            <person name="Brettin T."/>
            <person name="Detter J.C."/>
            <person name="Han C."/>
            <person name="Larimer F."/>
            <person name="Land M."/>
            <person name="Hauser L."/>
            <person name="Markowitz V."/>
            <person name="Cheng J.F."/>
            <person name="Hugenholtz P."/>
            <person name="Woyke T."/>
            <person name="Wu D."/>
            <person name="Eisen J.A."/>
        </authorList>
    </citation>
    <scope>NUCLEOTIDE SEQUENCE [LARGE SCALE GENOMIC DNA]</scope>
    <source>
        <strain evidence="3">ATCC 33386 / NCTC 11300</strain>
    </source>
</reference>
<dbReference type="KEGG" id="str:Sterm_2215"/>
<dbReference type="InterPro" id="IPR027375">
    <property type="entry name" value="DKNYY"/>
</dbReference>
<reference evidence="2 3" key="2">
    <citation type="journal article" date="2010" name="Stand. Genomic Sci.">
        <title>Complete genome sequence of Sebaldella termitidis type strain (NCTC 11300).</title>
        <authorList>
            <person name="Harmon-Smith M."/>
            <person name="Celia L."/>
            <person name="Chertkov O."/>
            <person name="Lapidus A."/>
            <person name="Copeland A."/>
            <person name="Glavina Del Rio T."/>
            <person name="Nolan M."/>
            <person name="Lucas S."/>
            <person name="Tice H."/>
            <person name="Cheng J.F."/>
            <person name="Han C."/>
            <person name="Detter J.C."/>
            <person name="Bruce D."/>
            <person name="Goodwin L."/>
            <person name="Pitluck S."/>
            <person name="Pati A."/>
            <person name="Liolios K."/>
            <person name="Ivanova N."/>
            <person name="Mavromatis K."/>
            <person name="Mikhailova N."/>
            <person name="Chen A."/>
            <person name="Palaniappan K."/>
            <person name="Land M."/>
            <person name="Hauser L."/>
            <person name="Chang Y.J."/>
            <person name="Jeffries C.D."/>
            <person name="Brettin T."/>
            <person name="Goker M."/>
            <person name="Beck B."/>
            <person name="Bristow J."/>
            <person name="Eisen J.A."/>
            <person name="Markowitz V."/>
            <person name="Hugenholtz P."/>
            <person name="Kyrpides N.C."/>
            <person name="Klenk H.P."/>
            <person name="Chen F."/>
        </authorList>
    </citation>
    <scope>NUCLEOTIDE SEQUENCE [LARGE SCALE GENOMIC DNA]</scope>
    <source>
        <strain evidence="3">ATCC 33386 / NCTC 11300</strain>
    </source>
</reference>
<dbReference type="Pfam" id="PF13644">
    <property type="entry name" value="DKNYY"/>
    <property type="match status" value="1"/>
</dbReference>
<accession>D1AKF3</accession>
<proteinExistence type="predicted"/>
<dbReference type="HOGENOM" id="CLU_051340_2_0_0"/>
<sequence>MKKLKLLIFLSILFGVIFIAYLKIEPKIKKSMLIKAYEQKNYKIYYREIEVKDADYNSFEEIDIYYGKDKNYVYYMGEKIDEIDSNTFKNFSFPFYIMDKNGIYYQENFNKYKKIENIDISSFEILDSHYSKDKDTVYCKDIILKEADVKSFKIIENNFTFDAEDKNNYYQVGKMVKKK</sequence>
<dbReference type="RefSeq" id="WP_012861663.1">
    <property type="nucleotide sequence ID" value="NC_013517.1"/>
</dbReference>
<dbReference type="AlphaFoldDB" id="D1AKF3"/>
<evidence type="ECO:0000313" key="3">
    <source>
        <dbReference type="Proteomes" id="UP000000845"/>
    </source>
</evidence>
<keyword evidence="1" id="KW-1133">Transmembrane helix</keyword>
<feature type="transmembrane region" description="Helical" evidence="1">
    <location>
        <begin position="6"/>
        <end position="24"/>
    </location>
</feature>
<keyword evidence="1" id="KW-0472">Membrane</keyword>
<dbReference type="Proteomes" id="UP000000845">
    <property type="component" value="Chromosome"/>
</dbReference>
<evidence type="ECO:0000256" key="1">
    <source>
        <dbReference type="SAM" id="Phobius"/>
    </source>
</evidence>
<organism evidence="2 3">
    <name type="scientific">Sebaldella termitidis (strain ATCC 33386 / NCTC 11300)</name>
    <dbReference type="NCBI Taxonomy" id="526218"/>
    <lineage>
        <taxon>Bacteria</taxon>
        <taxon>Fusobacteriati</taxon>
        <taxon>Fusobacteriota</taxon>
        <taxon>Fusobacteriia</taxon>
        <taxon>Fusobacteriales</taxon>
        <taxon>Leptotrichiaceae</taxon>
        <taxon>Sebaldella</taxon>
    </lineage>
</organism>
<protein>
    <submittedName>
        <fullName evidence="2">Uncharacterized protein</fullName>
    </submittedName>
</protein>